<dbReference type="AlphaFoldDB" id="A0A0A9BCS0"/>
<reference evidence="1" key="2">
    <citation type="journal article" date="2015" name="Data Brief">
        <title>Shoot transcriptome of the giant reed, Arundo donax.</title>
        <authorList>
            <person name="Barrero R.A."/>
            <person name="Guerrero F.D."/>
            <person name="Moolhuijzen P."/>
            <person name="Goolsby J.A."/>
            <person name="Tidwell J."/>
            <person name="Bellgard S.E."/>
            <person name="Bellgard M.I."/>
        </authorList>
    </citation>
    <scope>NUCLEOTIDE SEQUENCE</scope>
    <source>
        <tissue evidence="1">Shoot tissue taken approximately 20 cm above the soil surface</tissue>
    </source>
</reference>
<organism evidence="1">
    <name type="scientific">Arundo donax</name>
    <name type="common">Giant reed</name>
    <name type="synonym">Donax arundinaceus</name>
    <dbReference type="NCBI Taxonomy" id="35708"/>
    <lineage>
        <taxon>Eukaryota</taxon>
        <taxon>Viridiplantae</taxon>
        <taxon>Streptophyta</taxon>
        <taxon>Embryophyta</taxon>
        <taxon>Tracheophyta</taxon>
        <taxon>Spermatophyta</taxon>
        <taxon>Magnoliopsida</taxon>
        <taxon>Liliopsida</taxon>
        <taxon>Poales</taxon>
        <taxon>Poaceae</taxon>
        <taxon>PACMAD clade</taxon>
        <taxon>Arundinoideae</taxon>
        <taxon>Arundineae</taxon>
        <taxon>Arundo</taxon>
    </lineage>
</organism>
<dbReference type="EMBL" id="GBRH01236121">
    <property type="protein sequence ID" value="JAD61774.1"/>
    <property type="molecule type" value="Transcribed_RNA"/>
</dbReference>
<name>A0A0A9BCS0_ARUDO</name>
<evidence type="ECO:0000313" key="1">
    <source>
        <dbReference type="EMBL" id="JAD61774.1"/>
    </source>
</evidence>
<protein>
    <submittedName>
        <fullName evidence="1">Uncharacterized protein</fullName>
    </submittedName>
</protein>
<accession>A0A0A9BCS0</accession>
<reference evidence="1" key="1">
    <citation type="submission" date="2014-09" db="EMBL/GenBank/DDBJ databases">
        <authorList>
            <person name="Magalhaes I.L.F."/>
            <person name="Oliveira U."/>
            <person name="Santos F.R."/>
            <person name="Vidigal T.H.D.A."/>
            <person name="Brescovit A.D."/>
            <person name="Santos A.J."/>
        </authorList>
    </citation>
    <scope>NUCLEOTIDE SEQUENCE</scope>
    <source>
        <tissue evidence="1">Shoot tissue taken approximately 20 cm above the soil surface</tissue>
    </source>
</reference>
<sequence>MMRHQGRARRRRQRTLWFDLLGATAFGSSDKWAVGNTADYTGFSAPVFR</sequence>
<proteinExistence type="predicted"/>